<organism evidence="1">
    <name type="scientific">Magallana gigas</name>
    <name type="common">Pacific oyster</name>
    <name type="synonym">Crassostrea gigas</name>
    <dbReference type="NCBI Taxonomy" id="29159"/>
    <lineage>
        <taxon>Eukaryota</taxon>
        <taxon>Metazoa</taxon>
        <taxon>Spiralia</taxon>
        <taxon>Lophotrochozoa</taxon>
        <taxon>Mollusca</taxon>
        <taxon>Bivalvia</taxon>
        <taxon>Autobranchia</taxon>
        <taxon>Pteriomorphia</taxon>
        <taxon>Ostreida</taxon>
        <taxon>Ostreoidea</taxon>
        <taxon>Ostreidae</taxon>
        <taxon>Magallana</taxon>
    </lineage>
</organism>
<accession>K1QE33</accession>
<reference evidence="1" key="1">
    <citation type="journal article" date="2012" name="Nature">
        <title>The oyster genome reveals stress adaptation and complexity of shell formation.</title>
        <authorList>
            <person name="Zhang G."/>
            <person name="Fang X."/>
            <person name="Guo X."/>
            <person name="Li L."/>
            <person name="Luo R."/>
            <person name="Xu F."/>
            <person name="Yang P."/>
            <person name="Zhang L."/>
            <person name="Wang X."/>
            <person name="Qi H."/>
            <person name="Xiong Z."/>
            <person name="Que H."/>
            <person name="Xie Y."/>
            <person name="Holland P.W."/>
            <person name="Paps J."/>
            <person name="Zhu Y."/>
            <person name="Wu F."/>
            <person name="Chen Y."/>
            <person name="Wang J."/>
            <person name="Peng C."/>
            <person name="Meng J."/>
            <person name="Yang L."/>
            <person name="Liu J."/>
            <person name="Wen B."/>
            <person name="Zhang N."/>
            <person name="Huang Z."/>
            <person name="Zhu Q."/>
            <person name="Feng Y."/>
            <person name="Mount A."/>
            <person name="Hedgecock D."/>
            <person name="Xu Z."/>
            <person name="Liu Y."/>
            <person name="Domazet-Loso T."/>
            <person name="Du Y."/>
            <person name="Sun X."/>
            <person name="Zhang S."/>
            <person name="Liu B."/>
            <person name="Cheng P."/>
            <person name="Jiang X."/>
            <person name="Li J."/>
            <person name="Fan D."/>
            <person name="Wang W."/>
            <person name="Fu W."/>
            <person name="Wang T."/>
            <person name="Wang B."/>
            <person name="Zhang J."/>
            <person name="Peng Z."/>
            <person name="Li Y."/>
            <person name="Li N."/>
            <person name="Wang J."/>
            <person name="Chen M."/>
            <person name="He Y."/>
            <person name="Tan F."/>
            <person name="Song X."/>
            <person name="Zheng Q."/>
            <person name="Huang R."/>
            <person name="Yang H."/>
            <person name="Du X."/>
            <person name="Chen L."/>
            <person name="Yang M."/>
            <person name="Gaffney P.M."/>
            <person name="Wang S."/>
            <person name="Luo L."/>
            <person name="She Z."/>
            <person name="Ming Y."/>
            <person name="Huang W."/>
            <person name="Zhang S."/>
            <person name="Huang B."/>
            <person name="Zhang Y."/>
            <person name="Qu T."/>
            <person name="Ni P."/>
            <person name="Miao G."/>
            <person name="Wang J."/>
            <person name="Wang Q."/>
            <person name="Steinberg C.E."/>
            <person name="Wang H."/>
            <person name="Li N."/>
            <person name="Qian L."/>
            <person name="Zhang G."/>
            <person name="Li Y."/>
            <person name="Yang H."/>
            <person name="Liu X."/>
            <person name="Wang J."/>
            <person name="Yin Y."/>
            <person name="Wang J."/>
        </authorList>
    </citation>
    <scope>NUCLEOTIDE SEQUENCE [LARGE SCALE GENOMIC DNA]</scope>
    <source>
        <strain evidence="1">05x7-T-G4-1.051#20</strain>
    </source>
</reference>
<dbReference type="EMBL" id="JH816693">
    <property type="protein sequence ID" value="EKC29344.1"/>
    <property type="molecule type" value="Genomic_DNA"/>
</dbReference>
<dbReference type="HOGENOM" id="CLU_2656844_0_0_1"/>
<proteinExistence type="predicted"/>
<dbReference type="AlphaFoldDB" id="K1QE33"/>
<protein>
    <submittedName>
        <fullName evidence="1">Uncharacterized protein</fullName>
    </submittedName>
</protein>
<sequence>MRSLQKTQKEVERKKIRPPAMNDNVYNRIAEAKKRLHHFGNLICSGPIIIAAKRGTKDLKVAAGALWWVRLITTFV</sequence>
<gene>
    <name evidence="1" type="ORF">CGI_10010424</name>
</gene>
<name>K1QE33_MAGGI</name>
<dbReference type="InParanoid" id="K1QE33"/>
<evidence type="ECO:0000313" key="1">
    <source>
        <dbReference type="EMBL" id="EKC29344.1"/>
    </source>
</evidence>